<proteinExistence type="predicted"/>
<keyword evidence="3" id="KW-0472">Membrane</keyword>
<feature type="domain" description="Putative zinc-finger" evidence="4">
    <location>
        <begin position="29"/>
        <end position="53"/>
    </location>
</feature>
<protein>
    <submittedName>
        <fullName evidence="5">Zf-HC2 domain-containing protein</fullName>
    </submittedName>
</protein>
<evidence type="ECO:0000313" key="5">
    <source>
        <dbReference type="EMBL" id="UMB68637.1"/>
    </source>
</evidence>
<keyword evidence="6" id="KW-1185">Reference proteome</keyword>
<gene>
    <name evidence="5" type="ORF">MKK62_19835</name>
</gene>
<name>A0ABY3VGU1_9MYCO</name>
<evidence type="ECO:0000256" key="3">
    <source>
        <dbReference type="SAM" id="Phobius"/>
    </source>
</evidence>
<dbReference type="InterPro" id="IPR027383">
    <property type="entry name" value="Znf_put"/>
</dbReference>
<accession>A0ABY3VGU1</accession>
<keyword evidence="1" id="KW-0805">Transcription regulation</keyword>
<sequence>MRVIGGFGQPGDSDMPAGDSHEYATWDAAYVLGSLSPADRREFEAHLSGCPLCSAAVGELSGMPALLSKLDGGTVAAMDAGGHLEEPPNLLPSLMTEVRRRRRRVRMVTWTSGAAAAVLLAVALFVGIWPHNPASTPPRASVSALQMDQVGTKALASTVSLNSQEWGTYIDLNCVCLAPVTAHHDRLAMVVVGRDGTHTQLATWIADPGHTAKLAGSTSTPVEQISQVQVVSADDGRVLLQRSL</sequence>
<keyword evidence="3" id="KW-0812">Transmembrane</keyword>
<evidence type="ECO:0000313" key="6">
    <source>
        <dbReference type="Proteomes" id="UP001055336"/>
    </source>
</evidence>
<dbReference type="Pfam" id="PF13490">
    <property type="entry name" value="zf-HC2"/>
    <property type="match status" value="1"/>
</dbReference>
<dbReference type="InterPro" id="IPR041916">
    <property type="entry name" value="Anti_sigma_zinc_sf"/>
</dbReference>
<feature type="transmembrane region" description="Helical" evidence="3">
    <location>
        <begin position="107"/>
        <end position="129"/>
    </location>
</feature>
<evidence type="ECO:0000256" key="2">
    <source>
        <dbReference type="ARBA" id="ARBA00023163"/>
    </source>
</evidence>
<evidence type="ECO:0000259" key="4">
    <source>
        <dbReference type="Pfam" id="PF13490"/>
    </source>
</evidence>
<organism evidence="5 6">
    <name type="scientific">Mycobacterium paraterrae</name>
    <dbReference type="NCBI Taxonomy" id="577492"/>
    <lineage>
        <taxon>Bacteria</taxon>
        <taxon>Bacillati</taxon>
        <taxon>Actinomycetota</taxon>
        <taxon>Actinomycetes</taxon>
        <taxon>Mycobacteriales</taxon>
        <taxon>Mycobacteriaceae</taxon>
        <taxon>Mycobacterium</taxon>
    </lineage>
</organism>
<evidence type="ECO:0000256" key="1">
    <source>
        <dbReference type="ARBA" id="ARBA00023015"/>
    </source>
</evidence>
<reference evidence="5" key="1">
    <citation type="submission" date="2022-08" db="EMBL/GenBank/DDBJ databases">
        <title>Whole genome sequencing of non-tuberculosis mycobacteria type-strains.</title>
        <authorList>
            <person name="Igarashi Y."/>
            <person name="Osugi A."/>
            <person name="Mitarai S."/>
        </authorList>
    </citation>
    <scope>NUCLEOTIDE SEQUENCE</scope>
    <source>
        <strain evidence="5">DSM 45127</strain>
    </source>
</reference>
<dbReference type="Proteomes" id="UP001055336">
    <property type="component" value="Chromosome"/>
</dbReference>
<dbReference type="EMBL" id="CP092488">
    <property type="protein sequence ID" value="UMB68637.1"/>
    <property type="molecule type" value="Genomic_DNA"/>
</dbReference>
<dbReference type="Gene3D" id="1.10.10.1320">
    <property type="entry name" value="Anti-sigma factor, zinc-finger domain"/>
    <property type="match status" value="1"/>
</dbReference>
<keyword evidence="2" id="KW-0804">Transcription</keyword>
<keyword evidence="3" id="KW-1133">Transmembrane helix</keyword>